<dbReference type="CDD" id="cd00158">
    <property type="entry name" value="RHOD"/>
    <property type="match status" value="1"/>
</dbReference>
<dbReference type="Gene3D" id="3.40.250.10">
    <property type="entry name" value="Rhodanese-like domain"/>
    <property type="match status" value="1"/>
</dbReference>
<dbReference type="PANTHER" id="PTHR43031:SF18">
    <property type="entry name" value="RHODANESE-RELATED SULFURTRANSFERASES"/>
    <property type="match status" value="1"/>
</dbReference>
<dbReference type="SUPFAM" id="SSF52821">
    <property type="entry name" value="Rhodanese/Cell cycle control phosphatase"/>
    <property type="match status" value="1"/>
</dbReference>
<reference evidence="2 3" key="1">
    <citation type="submission" date="2023-10" db="EMBL/GenBank/DDBJ databases">
        <title>Bacteria for the degradation of biodegradable plastic PBAT(Polybutylene adipate terephthalate).</title>
        <authorList>
            <person name="Weon H.-Y."/>
            <person name="Yeon J."/>
        </authorList>
    </citation>
    <scope>NUCLEOTIDE SEQUENCE [LARGE SCALE GENOMIC DNA]</scope>
    <source>
        <strain evidence="2 3">SBD 7-3</strain>
    </source>
</reference>
<dbReference type="Pfam" id="PF00581">
    <property type="entry name" value="Rhodanese"/>
    <property type="match status" value="1"/>
</dbReference>
<gene>
    <name evidence="2" type="ORF">RXV79_21195</name>
</gene>
<evidence type="ECO:0000313" key="2">
    <source>
        <dbReference type="EMBL" id="WOB07418.1"/>
    </source>
</evidence>
<name>A0ABZ0CRD9_9BURK</name>
<dbReference type="InterPro" id="IPR050229">
    <property type="entry name" value="GlpE_sulfurtransferase"/>
</dbReference>
<dbReference type="Proteomes" id="UP001303946">
    <property type="component" value="Chromosome"/>
</dbReference>
<dbReference type="InterPro" id="IPR001763">
    <property type="entry name" value="Rhodanese-like_dom"/>
</dbReference>
<dbReference type="PANTHER" id="PTHR43031">
    <property type="entry name" value="FAD-DEPENDENT OXIDOREDUCTASE"/>
    <property type="match status" value="1"/>
</dbReference>
<dbReference type="SMART" id="SM00450">
    <property type="entry name" value="RHOD"/>
    <property type="match status" value="1"/>
</dbReference>
<dbReference type="PROSITE" id="PS50206">
    <property type="entry name" value="RHODANESE_3"/>
    <property type="match status" value="1"/>
</dbReference>
<sequence length="138" mass="14382">MNFFTNPENLLLIAMAIVSGGLLIWPRLRGGGGNGAVTVAEAVQLINRERAVLVDVSEPAEFAAGHAGGSKNIPFGSLETSTDLPKNKALPVVVVCPSGARASRAAGILRKLGFEKARPLAGGLRAWREANLPVEKSA</sequence>
<dbReference type="InterPro" id="IPR036873">
    <property type="entry name" value="Rhodanese-like_dom_sf"/>
</dbReference>
<proteinExistence type="predicted"/>
<dbReference type="EMBL" id="CP136336">
    <property type="protein sequence ID" value="WOB07418.1"/>
    <property type="molecule type" value="Genomic_DNA"/>
</dbReference>
<evidence type="ECO:0000313" key="3">
    <source>
        <dbReference type="Proteomes" id="UP001303946"/>
    </source>
</evidence>
<keyword evidence="3" id="KW-1185">Reference proteome</keyword>
<organism evidence="2 3">
    <name type="scientific">Piscinibacter gummiphilus</name>
    <dbReference type="NCBI Taxonomy" id="946333"/>
    <lineage>
        <taxon>Bacteria</taxon>
        <taxon>Pseudomonadati</taxon>
        <taxon>Pseudomonadota</taxon>
        <taxon>Betaproteobacteria</taxon>
        <taxon>Burkholderiales</taxon>
        <taxon>Sphaerotilaceae</taxon>
        <taxon>Piscinibacter</taxon>
    </lineage>
</organism>
<protein>
    <submittedName>
        <fullName evidence="2">Rhodanese-like domain-containing protein</fullName>
    </submittedName>
</protein>
<feature type="domain" description="Rhodanese" evidence="1">
    <location>
        <begin position="47"/>
        <end position="136"/>
    </location>
</feature>
<evidence type="ECO:0000259" key="1">
    <source>
        <dbReference type="PROSITE" id="PS50206"/>
    </source>
</evidence>
<dbReference type="RefSeq" id="WP_316700085.1">
    <property type="nucleotide sequence ID" value="NZ_CP136336.1"/>
</dbReference>
<accession>A0ABZ0CRD9</accession>